<evidence type="ECO:0000259" key="5">
    <source>
        <dbReference type="PROSITE" id="PS50850"/>
    </source>
</evidence>
<dbReference type="CDD" id="cd17477">
    <property type="entry name" value="MFS_YcaD_like"/>
    <property type="match status" value="1"/>
</dbReference>
<feature type="transmembrane region" description="Helical" evidence="4">
    <location>
        <begin position="41"/>
        <end position="61"/>
    </location>
</feature>
<evidence type="ECO:0000313" key="6">
    <source>
        <dbReference type="EMBL" id="AWB33701.1"/>
    </source>
</evidence>
<evidence type="ECO:0000256" key="1">
    <source>
        <dbReference type="ARBA" id="ARBA00022692"/>
    </source>
</evidence>
<keyword evidence="2 4" id="KW-1133">Transmembrane helix</keyword>
<feature type="transmembrane region" description="Helical" evidence="4">
    <location>
        <begin position="12"/>
        <end position="29"/>
    </location>
</feature>
<dbReference type="InterPro" id="IPR020846">
    <property type="entry name" value="MFS_dom"/>
</dbReference>
<dbReference type="SUPFAM" id="SSF103473">
    <property type="entry name" value="MFS general substrate transporter"/>
    <property type="match status" value="1"/>
</dbReference>
<dbReference type="Proteomes" id="UP000244571">
    <property type="component" value="Chromosome"/>
</dbReference>
<dbReference type="Pfam" id="PF07690">
    <property type="entry name" value="MFS_1"/>
    <property type="match status" value="1"/>
</dbReference>
<dbReference type="Gene3D" id="1.20.1250.20">
    <property type="entry name" value="MFS general substrate transporter like domains"/>
    <property type="match status" value="2"/>
</dbReference>
<feature type="domain" description="Major facilitator superfamily (MFS) profile" evidence="5">
    <location>
        <begin position="7"/>
        <end position="378"/>
    </location>
</feature>
<dbReference type="InterPro" id="IPR047200">
    <property type="entry name" value="MFS_YcaD-like"/>
</dbReference>
<feature type="transmembrane region" description="Helical" evidence="4">
    <location>
        <begin position="200"/>
        <end position="223"/>
    </location>
</feature>
<feature type="transmembrane region" description="Helical" evidence="4">
    <location>
        <begin position="356"/>
        <end position="374"/>
    </location>
</feature>
<dbReference type="OrthoDB" id="9810614at2"/>
<dbReference type="KEGG" id="boz:DBV39_08310"/>
<keyword evidence="1 4" id="KW-0812">Transmembrane</keyword>
<feature type="transmembrane region" description="Helical" evidence="4">
    <location>
        <begin position="290"/>
        <end position="313"/>
    </location>
</feature>
<sequence length="387" mass="41813">MFATIASFSSLFLSTLVMLMGIGLFNVYVGLRLSELNISEVWIGAVISAYYLGLVFGGRLGHKMIVRVGHVRAFAAGAAAATVMVLLQTLIQDIYALLLFRAVAGAAMAVQLMVIESWLNEQIENESRGSIFAVYLVMSGLGTAIGQMLITFYPSLDLRPLTLVAICHVVGLIPIVWTVRLHPAPQLPAPLDMRFFFYRVPAALATMVLSGGISSAFYSLAPVYIVGQSLSTNDVAAFMSIAVIAGLVAQWPIGWLSDRVSRTRLIQINGGILCAVTLVLWGWFQLPFWVYMVVAAVSGVTQFTLYALAMSYANDMVTPDRRVSLAAVLLIAYGFGACVGPLLAGGVMRLAGTHMFYVYMTVCSVLLILSVRFLGRSRANVSTAVIQ</sequence>
<dbReference type="InterPro" id="IPR011701">
    <property type="entry name" value="MFS"/>
</dbReference>
<dbReference type="InterPro" id="IPR036259">
    <property type="entry name" value="MFS_trans_sf"/>
</dbReference>
<gene>
    <name evidence="6" type="ORF">DBV39_08310</name>
</gene>
<evidence type="ECO:0000256" key="2">
    <source>
        <dbReference type="ARBA" id="ARBA00022989"/>
    </source>
</evidence>
<proteinExistence type="predicted"/>
<evidence type="ECO:0000256" key="3">
    <source>
        <dbReference type="ARBA" id="ARBA00023136"/>
    </source>
</evidence>
<dbReference type="PROSITE" id="PS50850">
    <property type="entry name" value="MFS"/>
    <property type="match status" value="1"/>
</dbReference>
<feature type="transmembrane region" description="Helical" evidence="4">
    <location>
        <begin position="325"/>
        <end position="344"/>
    </location>
</feature>
<dbReference type="PANTHER" id="PTHR23521:SF3">
    <property type="entry name" value="MFS TRANSPORTER"/>
    <property type="match status" value="1"/>
</dbReference>
<feature type="transmembrane region" description="Helical" evidence="4">
    <location>
        <begin position="265"/>
        <end position="284"/>
    </location>
</feature>
<dbReference type="GO" id="GO:0005886">
    <property type="term" value="C:plasma membrane"/>
    <property type="evidence" value="ECO:0007669"/>
    <property type="project" value="TreeGrafter"/>
</dbReference>
<evidence type="ECO:0000313" key="7">
    <source>
        <dbReference type="Proteomes" id="UP000244571"/>
    </source>
</evidence>
<protein>
    <submittedName>
        <fullName evidence="6">MFS transporter</fullName>
    </submittedName>
</protein>
<feature type="transmembrane region" description="Helical" evidence="4">
    <location>
        <begin position="73"/>
        <end position="91"/>
    </location>
</feature>
<dbReference type="GO" id="GO:0022857">
    <property type="term" value="F:transmembrane transporter activity"/>
    <property type="evidence" value="ECO:0007669"/>
    <property type="project" value="InterPro"/>
</dbReference>
<reference evidence="6 7" key="1">
    <citation type="submission" date="2018-04" db="EMBL/GenBank/DDBJ databases">
        <title>Bordetella sp. HZ20 isolated from seawater.</title>
        <authorList>
            <person name="Sun C."/>
        </authorList>
    </citation>
    <scope>NUCLEOTIDE SEQUENCE [LARGE SCALE GENOMIC DNA]</scope>
    <source>
        <strain evidence="6 7">HZ20</strain>
    </source>
</reference>
<feature type="transmembrane region" description="Helical" evidence="4">
    <location>
        <begin position="131"/>
        <end position="154"/>
    </location>
</feature>
<keyword evidence="7" id="KW-1185">Reference proteome</keyword>
<dbReference type="EMBL" id="CP028901">
    <property type="protein sequence ID" value="AWB33701.1"/>
    <property type="molecule type" value="Genomic_DNA"/>
</dbReference>
<name>A0A2R4XIS0_9BURK</name>
<feature type="transmembrane region" description="Helical" evidence="4">
    <location>
        <begin position="160"/>
        <end position="179"/>
    </location>
</feature>
<dbReference type="AlphaFoldDB" id="A0A2R4XIS0"/>
<feature type="transmembrane region" description="Helical" evidence="4">
    <location>
        <begin position="235"/>
        <end position="253"/>
    </location>
</feature>
<feature type="transmembrane region" description="Helical" evidence="4">
    <location>
        <begin position="97"/>
        <end position="119"/>
    </location>
</feature>
<dbReference type="RefSeq" id="WP_108621130.1">
    <property type="nucleotide sequence ID" value="NZ_CP028901.1"/>
</dbReference>
<organism evidence="6 7">
    <name type="scientific">Orrella marina</name>
    <dbReference type="NCBI Taxonomy" id="2163011"/>
    <lineage>
        <taxon>Bacteria</taxon>
        <taxon>Pseudomonadati</taxon>
        <taxon>Pseudomonadota</taxon>
        <taxon>Betaproteobacteria</taxon>
        <taxon>Burkholderiales</taxon>
        <taxon>Alcaligenaceae</taxon>
        <taxon>Orrella</taxon>
    </lineage>
</organism>
<dbReference type="PANTHER" id="PTHR23521">
    <property type="entry name" value="TRANSPORTER MFS SUPERFAMILY"/>
    <property type="match status" value="1"/>
</dbReference>
<keyword evidence="3 4" id="KW-0472">Membrane</keyword>
<accession>A0A2R4XIS0</accession>
<evidence type="ECO:0000256" key="4">
    <source>
        <dbReference type="SAM" id="Phobius"/>
    </source>
</evidence>